<keyword evidence="4" id="KW-0028">Amino-acid biosynthesis</keyword>
<dbReference type="Gene3D" id="3.30.70.1150">
    <property type="entry name" value="ACT-like. Chain A, domain 2"/>
    <property type="match status" value="1"/>
</dbReference>
<dbReference type="Gene3D" id="3.30.70.260">
    <property type="match status" value="1"/>
</dbReference>
<evidence type="ECO:0000313" key="8">
    <source>
        <dbReference type="Proteomes" id="UP000789901"/>
    </source>
</evidence>
<dbReference type="InterPro" id="IPR039557">
    <property type="entry name" value="AHAS_ACT"/>
</dbReference>
<feature type="non-terminal residue" evidence="7">
    <location>
        <position position="1"/>
    </location>
</feature>
<evidence type="ECO:0000256" key="1">
    <source>
        <dbReference type="ARBA" id="ARBA00004974"/>
    </source>
</evidence>
<dbReference type="NCBIfam" id="NF008864">
    <property type="entry name" value="PRK11895.1"/>
    <property type="match status" value="1"/>
</dbReference>
<comment type="similarity">
    <text evidence="3">Belongs to the acetolactate synthase small subunit family.</text>
</comment>
<dbReference type="CDD" id="cd04878">
    <property type="entry name" value="ACT_AHAS"/>
    <property type="match status" value="1"/>
</dbReference>
<organism evidence="7 8">
    <name type="scientific">Gigaspora margarita</name>
    <dbReference type="NCBI Taxonomy" id="4874"/>
    <lineage>
        <taxon>Eukaryota</taxon>
        <taxon>Fungi</taxon>
        <taxon>Fungi incertae sedis</taxon>
        <taxon>Mucoromycota</taxon>
        <taxon>Glomeromycotina</taxon>
        <taxon>Glomeromycetes</taxon>
        <taxon>Diversisporales</taxon>
        <taxon>Gigasporaceae</taxon>
        <taxon>Gigaspora</taxon>
    </lineage>
</organism>
<dbReference type="Pfam" id="PF10369">
    <property type="entry name" value="ALS_ss_C"/>
    <property type="match status" value="1"/>
</dbReference>
<evidence type="ECO:0000259" key="6">
    <source>
        <dbReference type="PROSITE" id="PS51671"/>
    </source>
</evidence>
<feature type="domain" description="ACT" evidence="6">
    <location>
        <begin position="106"/>
        <end position="180"/>
    </location>
</feature>
<keyword evidence="5" id="KW-0100">Branched-chain amino acid biosynthesis</keyword>
<reference evidence="7 8" key="1">
    <citation type="submission" date="2021-06" db="EMBL/GenBank/DDBJ databases">
        <authorList>
            <person name="Kallberg Y."/>
            <person name="Tangrot J."/>
            <person name="Rosling A."/>
        </authorList>
    </citation>
    <scope>NUCLEOTIDE SEQUENCE [LARGE SCALE GENOMIC DNA]</scope>
    <source>
        <strain evidence="7 8">120-4 pot B 10/14</strain>
    </source>
</reference>
<protein>
    <submittedName>
        <fullName evidence="7">31721_t:CDS:1</fullName>
    </submittedName>
</protein>
<dbReference type="Proteomes" id="UP000789901">
    <property type="component" value="Unassembled WGS sequence"/>
</dbReference>
<dbReference type="PANTHER" id="PTHR31242:SF2">
    <property type="entry name" value="ACETOLACTATE SYNTHASE SMALL SUBUNIT, MITOCHONDRIAL"/>
    <property type="match status" value="1"/>
</dbReference>
<evidence type="ECO:0000256" key="2">
    <source>
        <dbReference type="ARBA" id="ARBA00005025"/>
    </source>
</evidence>
<gene>
    <name evidence="7" type="ORF">GMARGA_LOCUS25134</name>
</gene>
<dbReference type="NCBIfam" id="TIGR00119">
    <property type="entry name" value="acolac_sm"/>
    <property type="match status" value="1"/>
</dbReference>
<dbReference type="InterPro" id="IPR002912">
    <property type="entry name" value="ACT_dom"/>
</dbReference>
<comment type="pathway">
    <text evidence="2">Amino-acid biosynthesis; L-valine biosynthesis; L-valine from pyruvate: step 1/4.</text>
</comment>
<dbReference type="PANTHER" id="PTHR31242">
    <property type="entry name" value="ACETOLACTATE SYNTHASE SMALL SUBUNIT, MITOCHONDRIAL"/>
    <property type="match status" value="1"/>
</dbReference>
<dbReference type="SUPFAM" id="SSF55021">
    <property type="entry name" value="ACT-like"/>
    <property type="match status" value="2"/>
</dbReference>
<evidence type="ECO:0000256" key="4">
    <source>
        <dbReference type="ARBA" id="ARBA00022605"/>
    </source>
</evidence>
<dbReference type="InterPro" id="IPR019455">
    <property type="entry name" value="Acetolactate_synth_ssu_C"/>
</dbReference>
<dbReference type="PROSITE" id="PS51671">
    <property type="entry name" value="ACT"/>
    <property type="match status" value="1"/>
</dbReference>
<dbReference type="InterPro" id="IPR027271">
    <property type="entry name" value="Acetolactate_synth/TF_NikR_C"/>
</dbReference>
<dbReference type="InterPro" id="IPR045865">
    <property type="entry name" value="ACT-like_dom_sf"/>
</dbReference>
<dbReference type="Pfam" id="PF22629">
    <property type="entry name" value="ACT_AHAS_ss"/>
    <property type="match status" value="1"/>
</dbReference>
<accession>A0ABN7W0H9</accession>
<name>A0ABN7W0H9_GIGMA</name>
<dbReference type="EMBL" id="CAJVQB010027493">
    <property type="protein sequence ID" value="CAG8810634.1"/>
    <property type="molecule type" value="Genomic_DNA"/>
</dbReference>
<comment type="pathway">
    <text evidence="1">Amino-acid biosynthesis; L-isoleucine biosynthesis; L-isoleucine from 2-oxobutanoate: step 1/4.</text>
</comment>
<dbReference type="InterPro" id="IPR054480">
    <property type="entry name" value="AHAS_small-like_ACT"/>
</dbReference>
<keyword evidence="8" id="KW-1185">Reference proteome</keyword>
<proteinExistence type="inferred from homology"/>
<evidence type="ECO:0000313" key="7">
    <source>
        <dbReference type="EMBL" id="CAG8810634.1"/>
    </source>
</evidence>
<evidence type="ECO:0000256" key="5">
    <source>
        <dbReference type="ARBA" id="ARBA00023304"/>
    </source>
</evidence>
<dbReference type="InterPro" id="IPR053050">
    <property type="entry name" value="ALS_regulatory_subunit"/>
</dbReference>
<comment type="caution">
    <text evidence="7">The sequence shown here is derived from an EMBL/GenBank/DDBJ whole genome shotgun (WGS) entry which is preliminary data.</text>
</comment>
<sequence>FLDVDDYYISSQHSSRSIFAFSKNQWGNIIASKYFLPTISIKIFNRDKSTSTKSSTSAIEFKLTHPRKKFPPLPVFEPITPSAEQAVSNILYNTPASSPSPPKRHVLNCLVQNEPGVLSRVSGILAGRGFNIDSLVVARTEASDLSRMTIVLRGHDVVIEQARRQLEELVPVWAVLDYTQTSIIERELLLVKVSILGPEHLHEQLIAIKHDEYDDKFMPEADLESESPDATSVLPNDSIYDHQLTPSEALRQKHAHLRALIDLCKLFNAQIIDVANDNVVIELTTKPTKLDSFLKLLKPFGILESARSGMMALPRTPLLDSKASAVEEEEETIVDATMLPPG</sequence>
<evidence type="ECO:0000256" key="3">
    <source>
        <dbReference type="ARBA" id="ARBA00006341"/>
    </source>
</evidence>
<dbReference type="InterPro" id="IPR004789">
    <property type="entry name" value="Acetalactate_synth_ssu"/>
</dbReference>